<evidence type="ECO:0000256" key="1">
    <source>
        <dbReference type="SAM" id="MobiDB-lite"/>
    </source>
</evidence>
<accession>A0ABN9X558</accession>
<reference evidence="2" key="1">
    <citation type="submission" date="2023-10" db="EMBL/GenBank/DDBJ databases">
        <authorList>
            <person name="Chen Y."/>
            <person name="Shah S."/>
            <person name="Dougan E. K."/>
            <person name="Thang M."/>
            <person name="Chan C."/>
        </authorList>
    </citation>
    <scope>NUCLEOTIDE SEQUENCE [LARGE SCALE GENOMIC DNA]</scope>
</reference>
<protein>
    <submittedName>
        <fullName evidence="2">Uncharacterized protein</fullName>
    </submittedName>
</protein>
<feature type="region of interest" description="Disordered" evidence="1">
    <location>
        <begin position="86"/>
        <end position="131"/>
    </location>
</feature>
<proteinExistence type="predicted"/>
<sequence length="260" mass="27739">MLALKAVPSLWQQALLMGSEGANSQRGNFRKRWARDKFNRVIDVKEKEGSPTYLGKSKGNMTSIEDMLKKEGPEDTAKRVTKCTASGGPWIEWGDARGGKGAPAIGAGGAGEPLDGEIEPEPERGAAPKAKGKAAAGMRGAAEAREQPNVAKKQSSPMVPANMAVIKSTTEWEWAIDEHSHNDLICAIAALERAVACDPFTQTFLSIDVGELKQEYNEGQIAAQRGSVSQMLDALVKKVAVETQSLVNGHAVRMKAVTAA</sequence>
<name>A0ABN9X558_9DINO</name>
<evidence type="ECO:0000313" key="3">
    <source>
        <dbReference type="Proteomes" id="UP001189429"/>
    </source>
</evidence>
<dbReference type="EMBL" id="CAUYUJ010019898">
    <property type="protein sequence ID" value="CAK0894447.1"/>
    <property type="molecule type" value="Genomic_DNA"/>
</dbReference>
<keyword evidence="3" id="KW-1185">Reference proteome</keyword>
<organism evidence="2 3">
    <name type="scientific">Prorocentrum cordatum</name>
    <dbReference type="NCBI Taxonomy" id="2364126"/>
    <lineage>
        <taxon>Eukaryota</taxon>
        <taxon>Sar</taxon>
        <taxon>Alveolata</taxon>
        <taxon>Dinophyceae</taxon>
        <taxon>Prorocentrales</taxon>
        <taxon>Prorocentraceae</taxon>
        <taxon>Prorocentrum</taxon>
    </lineage>
</organism>
<evidence type="ECO:0000313" key="2">
    <source>
        <dbReference type="EMBL" id="CAK0894447.1"/>
    </source>
</evidence>
<gene>
    <name evidence="2" type="ORF">PCOR1329_LOCUS73491</name>
</gene>
<comment type="caution">
    <text evidence="2">The sequence shown here is derived from an EMBL/GenBank/DDBJ whole genome shotgun (WGS) entry which is preliminary data.</text>
</comment>
<dbReference type="Proteomes" id="UP001189429">
    <property type="component" value="Unassembled WGS sequence"/>
</dbReference>